<dbReference type="CDD" id="cd01615">
    <property type="entry name" value="CIDE_N"/>
    <property type="match status" value="1"/>
</dbReference>
<feature type="domain" description="CIDE-N" evidence="4">
    <location>
        <begin position="5"/>
        <end position="82"/>
    </location>
</feature>
<feature type="compositionally biased region" description="Basic and acidic residues" evidence="3">
    <location>
        <begin position="189"/>
        <end position="207"/>
    </location>
</feature>
<dbReference type="GO" id="GO:0006915">
    <property type="term" value="P:apoptotic process"/>
    <property type="evidence" value="ECO:0007669"/>
    <property type="project" value="UniProtKB-UniRule"/>
</dbReference>
<keyword evidence="1 2" id="KW-0053">Apoptosis</keyword>
<evidence type="ECO:0000256" key="2">
    <source>
        <dbReference type="PROSITE-ProRule" id="PRU00447"/>
    </source>
</evidence>
<evidence type="ECO:0000256" key="3">
    <source>
        <dbReference type="SAM" id="MobiDB-lite"/>
    </source>
</evidence>
<dbReference type="AlphaFoldDB" id="A0A7R8UYR2"/>
<feature type="compositionally biased region" description="Basic and acidic residues" evidence="3">
    <location>
        <begin position="147"/>
        <end position="156"/>
    </location>
</feature>
<evidence type="ECO:0000313" key="6">
    <source>
        <dbReference type="Proteomes" id="UP000594454"/>
    </source>
</evidence>
<dbReference type="EMBL" id="LR899012">
    <property type="protein sequence ID" value="CAD7089472.1"/>
    <property type="molecule type" value="Genomic_DNA"/>
</dbReference>
<organism evidence="5 6">
    <name type="scientific">Hermetia illucens</name>
    <name type="common">Black soldier fly</name>
    <dbReference type="NCBI Taxonomy" id="343691"/>
    <lineage>
        <taxon>Eukaryota</taxon>
        <taxon>Metazoa</taxon>
        <taxon>Ecdysozoa</taxon>
        <taxon>Arthropoda</taxon>
        <taxon>Hexapoda</taxon>
        <taxon>Insecta</taxon>
        <taxon>Pterygota</taxon>
        <taxon>Neoptera</taxon>
        <taxon>Endopterygota</taxon>
        <taxon>Diptera</taxon>
        <taxon>Brachycera</taxon>
        <taxon>Stratiomyomorpha</taxon>
        <taxon>Stratiomyidae</taxon>
        <taxon>Hermetiinae</taxon>
        <taxon>Hermetia</taxon>
    </lineage>
</organism>
<dbReference type="GO" id="GO:0042981">
    <property type="term" value="P:regulation of apoptotic process"/>
    <property type="evidence" value="ECO:0007669"/>
    <property type="project" value="TreeGrafter"/>
</dbReference>
<dbReference type="Pfam" id="PF02017">
    <property type="entry name" value="CIDE-N"/>
    <property type="match status" value="1"/>
</dbReference>
<protein>
    <recommendedName>
        <fullName evidence="4">CIDE-N domain-containing protein</fullName>
    </recommendedName>
</protein>
<dbReference type="PANTHER" id="PTHR12306">
    <property type="entry name" value="CELL DEATH ACTIVATOR CIDE"/>
    <property type="match status" value="1"/>
</dbReference>
<dbReference type="SUPFAM" id="SSF54277">
    <property type="entry name" value="CAD &amp; PB1 domains"/>
    <property type="match status" value="1"/>
</dbReference>
<gene>
    <name evidence="5" type="ORF">HERILL_LOCUS12016</name>
</gene>
<evidence type="ECO:0000313" key="5">
    <source>
        <dbReference type="EMBL" id="CAD7089472.1"/>
    </source>
</evidence>
<dbReference type="SMART" id="SM00266">
    <property type="entry name" value="CAD"/>
    <property type="match status" value="1"/>
</dbReference>
<evidence type="ECO:0000256" key="1">
    <source>
        <dbReference type="ARBA" id="ARBA00022703"/>
    </source>
</evidence>
<proteinExistence type="predicted"/>
<name>A0A7R8UYR2_HERIL</name>
<sequence length="216" mass="23833">MEAETRKPFKIKDVTRNIKKAVVAATLEEMRTKAADKFGKTDTMPTIHFDCDGTEVDDEEYFRTLEPNAELIAVFPGERWLDPTHYVTISGRNPHSADQTDAENAKLKKLVGQLQNNLCDVSVVSGPDLDSLSNMDPNSLVDITGKDFMDSIKDSPGRSSEQRTSSDTVELLERISSSSREGVASEPTHSIKDKVPPALKQQHEGVETKGLTGEEN</sequence>
<reference evidence="5 6" key="1">
    <citation type="submission" date="2020-11" db="EMBL/GenBank/DDBJ databases">
        <authorList>
            <person name="Wallbank WR R."/>
            <person name="Pardo Diaz C."/>
            <person name="Kozak K."/>
            <person name="Martin S."/>
            <person name="Jiggins C."/>
            <person name="Moest M."/>
            <person name="Warren A I."/>
            <person name="Generalovic N T."/>
            <person name="Byers J.R.P. K."/>
            <person name="Montejo-Kovacevich G."/>
            <person name="Yen C E."/>
        </authorList>
    </citation>
    <scope>NUCLEOTIDE SEQUENCE [LARGE SCALE GENOMIC DNA]</scope>
</reference>
<dbReference type="Gene3D" id="3.10.20.10">
    <property type="match status" value="1"/>
</dbReference>
<keyword evidence="6" id="KW-1185">Reference proteome</keyword>
<dbReference type="InterPro" id="IPR003508">
    <property type="entry name" value="CIDE-N_dom"/>
</dbReference>
<feature type="region of interest" description="Disordered" evidence="3">
    <location>
        <begin position="147"/>
        <end position="216"/>
    </location>
</feature>
<accession>A0A7R8UYR2</accession>
<dbReference type="PROSITE" id="PS51135">
    <property type="entry name" value="CIDE_N"/>
    <property type="match status" value="1"/>
</dbReference>
<dbReference type="PANTHER" id="PTHR12306:SF15">
    <property type="entry name" value="DNAATION FACTOR-RELATED PROTEIN 1, ISOFORM B-RELATED"/>
    <property type="match status" value="1"/>
</dbReference>
<feature type="compositionally biased region" description="Polar residues" evidence="3">
    <location>
        <begin position="157"/>
        <end position="168"/>
    </location>
</feature>
<dbReference type="OrthoDB" id="6475906at2759"/>
<dbReference type="Proteomes" id="UP000594454">
    <property type="component" value="Chromosome 4"/>
</dbReference>
<evidence type="ECO:0000259" key="4">
    <source>
        <dbReference type="PROSITE" id="PS51135"/>
    </source>
</evidence>